<protein>
    <submittedName>
        <fullName evidence="4">Phosphopantetheine attachment site</fullName>
    </submittedName>
</protein>
<dbReference type="RefSeq" id="WP_167384744.1">
    <property type="nucleotide sequence ID" value="NZ_FNSO01000004.1"/>
</dbReference>
<organism evidence="4 5">
    <name type="scientific">Amycolatopsis tolypomycina</name>
    <dbReference type="NCBI Taxonomy" id="208445"/>
    <lineage>
        <taxon>Bacteria</taxon>
        <taxon>Bacillati</taxon>
        <taxon>Actinomycetota</taxon>
        <taxon>Actinomycetes</taxon>
        <taxon>Pseudonocardiales</taxon>
        <taxon>Pseudonocardiaceae</taxon>
        <taxon>Amycolatopsis</taxon>
    </lineage>
</organism>
<dbReference type="PANTHER" id="PTHR45527">
    <property type="entry name" value="NONRIBOSOMAL PEPTIDE SYNTHETASE"/>
    <property type="match status" value="1"/>
</dbReference>
<feature type="domain" description="Carrier" evidence="3">
    <location>
        <begin position="6"/>
        <end position="80"/>
    </location>
</feature>
<dbReference type="InterPro" id="IPR036736">
    <property type="entry name" value="ACP-like_sf"/>
</dbReference>
<keyword evidence="5" id="KW-1185">Reference proteome</keyword>
<keyword evidence="1" id="KW-0596">Phosphopantetheine</keyword>
<reference evidence="5" key="1">
    <citation type="submission" date="2016-10" db="EMBL/GenBank/DDBJ databases">
        <authorList>
            <person name="Varghese N."/>
            <person name="Submissions S."/>
        </authorList>
    </citation>
    <scope>NUCLEOTIDE SEQUENCE [LARGE SCALE GENOMIC DNA]</scope>
    <source>
        <strain evidence="5">DSM 44544</strain>
    </source>
</reference>
<keyword evidence="2" id="KW-0597">Phosphoprotein</keyword>
<dbReference type="SMART" id="SM00823">
    <property type="entry name" value="PKS_PP"/>
    <property type="match status" value="1"/>
</dbReference>
<dbReference type="GO" id="GO:0043041">
    <property type="term" value="P:amino acid activation for nonribosomal peptide biosynthetic process"/>
    <property type="evidence" value="ECO:0007669"/>
    <property type="project" value="TreeGrafter"/>
</dbReference>
<dbReference type="PANTHER" id="PTHR45527:SF1">
    <property type="entry name" value="FATTY ACID SYNTHASE"/>
    <property type="match status" value="1"/>
</dbReference>
<evidence type="ECO:0000256" key="2">
    <source>
        <dbReference type="ARBA" id="ARBA00022553"/>
    </source>
</evidence>
<evidence type="ECO:0000256" key="1">
    <source>
        <dbReference type="ARBA" id="ARBA00022450"/>
    </source>
</evidence>
<dbReference type="GO" id="GO:0005737">
    <property type="term" value="C:cytoplasm"/>
    <property type="evidence" value="ECO:0007669"/>
    <property type="project" value="TreeGrafter"/>
</dbReference>
<evidence type="ECO:0000313" key="4">
    <source>
        <dbReference type="EMBL" id="SEC85280.1"/>
    </source>
</evidence>
<dbReference type="Proteomes" id="UP000199622">
    <property type="component" value="Unassembled WGS sequence"/>
</dbReference>
<dbReference type="STRING" id="208445.SAMN04489727_5337"/>
<proteinExistence type="predicted"/>
<accession>A0A1H4VWN8</accession>
<dbReference type="Pfam" id="PF00550">
    <property type="entry name" value="PP-binding"/>
    <property type="match status" value="1"/>
</dbReference>
<gene>
    <name evidence="4" type="ORF">SAMN04489727_5337</name>
</gene>
<dbReference type="PROSITE" id="PS50075">
    <property type="entry name" value="CARRIER"/>
    <property type="match status" value="1"/>
</dbReference>
<dbReference type="AlphaFoldDB" id="A0A1H4VWN8"/>
<dbReference type="Gene3D" id="1.10.1200.10">
    <property type="entry name" value="ACP-like"/>
    <property type="match status" value="1"/>
</dbReference>
<dbReference type="InterPro" id="IPR020806">
    <property type="entry name" value="PKS_PP-bd"/>
</dbReference>
<dbReference type="GO" id="GO:0031177">
    <property type="term" value="F:phosphopantetheine binding"/>
    <property type="evidence" value="ECO:0007669"/>
    <property type="project" value="InterPro"/>
</dbReference>
<dbReference type="GO" id="GO:0044550">
    <property type="term" value="P:secondary metabolite biosynthetic process"/>
    <property type="evidence" value="ECO:0007669"/>
    <property type="project" value="TreeGrafter"/>
</dbReference>
<dbReference type="PROSITE" id="PS00012">
    <property type="entry name" value="PHOSPHOPANTETHEINE"/>
    <property type="match status" value="1"/>
</dbReference>
<sequence>MTETRNSTADVGATVTRIWGEVLAVPVGEESDFFESGGHSVTAMQVLNRIHDTYGVEVSVRDLFENPVLGEFIDAVRARLNGKADSCA</sequence>
<dbReference type="InterPro" id="IPR009081">
    <property type="entry name" value="PP-bd_ACP"/>
</dbReference>
<dbReference type="InterPro" id="IPR006162">
    <property type="entry name" value="Ppantetheine_attach_site"/>
</dbReference>
<name>A0A1H4VWN8_9PSEU</name>
<evidence type="ECO:0000313" key="5">
    <source>
        <dbReference type="Proteomes" id="UP000199622"/>
    </source>
</evidence>
<evidence type="ECO:0000259" key="3">
    <source>
        <dbReference type="PROSITE" id="PS50075"/>
    </source>
</evidence>
<dbReference type="EMBL" id="FNSO01000004">
    <property type="protein sequence ID" value="SEC85280.1"/>
    <property type="molecule type" value="Genomic_DNA"/>
</dbReference>
<dbReference type="SUPFAM" id="SSF47336">
    <property type="entry name" value="ACP-like"/>
    <property type="match status" value="1"/>
</dbReference>